<keyword evidence="3" id="KW-1185">Reference proteome</keyword>
<sequence>MKRGRKQDDTLPPSRSREIQRAFRLRRQEYIKGLFLAYLENRVSQLEAEVDEILARHNEPLRYITPDSQAAKRLRNKSKHCLTQFLNVNQPVQPPQPHSPSDPLCVWPEDSVGIPPSVDSDQSTGPDISNAASAQYIIRDVNGKPTRGSFTPFILGGQVEHQHECARRDDDSSTPSLARRNQRLLHLWNGASGSDNLSASSPESPGAPSSQFSRSISVNEYHNCNSQMDMLLGIDSVVQSPVASSQLMSSFDWRPEVRVTPSSCSLPSLVTASSPQPDQLTAIGFNSYQSSSEADLSPYTFRSPHSHLPDRMNPCYTFVDSSNDSSPNLPMYRQENPPELFQPRPSFPAEHTFANGLLSSLVSIAATRIDHFEPSILGSSHQNTALKPSPEP</sequence>
<evidence type="ECO:0008006" key="4">
    <source>
        <dbReference type="Google" id="ProtNLM"/>
    </source>
</evidence>
<feature type="compositionally biased region" description="Low complexity" evidence="1">
    <location>
        <begin position="198"/>
        <end position="210"/>
    </location>
</feature>
<proteinExistence type="predicted"/>
<reference evidence="2 3" key="1">
    <citation type="submission" date="2015-08" db="EMBL/GenBank/DDBJ databases">
        <title>Next Generation Sequencing and Analysis of the Genome of Puccinia sorghi L Schw, the Causal Agent of Maize Common Rust.</title>
        <authorList>
            <person name="Rochi L."/>
            <person name="Burguener G."/>
            <person name="Darino M."/>
            <person name="Turjanski A."/>
            <person name="Kreff E."/>
            <person name="Dieguez M.J."/>
            <person name="Sacco F."/>
        </authorList>
    </citation>
    <scope>NUCLEOTIDE SEQUENCE [LARGE SCALE GENOMIC DNA]</scope>
    <source>
        <strain evidence="2 3">RO10H11247</strain>
    </source>
</reference>
<dbReference type="Gene3D" id="1.20.5.170">
    <property type="match status" value="1"/>
</dbReference>
<organism evidence="2 3">
    <name type="scientific">Puccinia sorghi</name>
    <dbReference type="NCBI Taxonomy" id="27349"/>
    <lineage>
        <taxon>Eukaryota</taxon>
        <taxon>Fungi</taxon>
        <taxon>Dikarya</taxon>
        <taxon>Basidiomycota</taxon>
        <taxon>Pucciniomycotina</taxon>
        <taxon>Pucciniomycetes</taxon>
        <taxon>Pucciniales</taxon>
        <taxon>Pucciniaceae</taxon>
        <taxon>Puccinia</taxon>
    </lineage>
</organism>
<name>A0A0L6UIR8_9BASI</name>
<dbReference type="AlphaFoldDB" id="A0A0L6UIR8"/>
<accession>A0A0L6UIR8</accession>
<evidence type="ECO:0000313" key="2">
    <source>
        <dbReference type="EMBL" id="KNZ48426.1"/>
    </source>
</evidence>
<evidence type="ECO:0000313" key="3">
    <source>
        <dbReference type="Proteomes" id="UP000037035"/>
    </source>
</evidence>
<dbReference type="STRING" id="27349.A0A0L6UIR8"/>
<dbReference type="Proteomes" id="UP000037035">
    <property type="component" value="Unassembled WGS sequence"/>
</dbReference>
<comment type="caution">
    <text evidence="2">The sequence shown here is derived from an EMBL/GenBank/DDBJ whole genome shotgun (WGS) entry which is preliminary data.</text>
</comment>
<evidence type="ECO:0000256" key="1">
    <source>
        <dbReference type="SAM" id="MobiDB-lite"/>
    </source>
</evidence>
<feature type="region of interest" description="Disordered" evidence="1">
    <location>
        <begin position="194"/>
        <end position="213"/>
    </location>
</feature>
<dbReference type="OrthoDB" id="2552152at2759"/>
<dbReference type="EMBL" id="LAVV01010918">
    <property type="protein sequence ID" value="KNZ48426.1"/>
    <property type="molecule type" value="Genomic_DNA"/>
</dbReference>
<protein>
    <recommendedName>
        <fullName evidence="4">BZIP domain-containing protein</fullName>
    </recommendedName>
</protein>
<dbReference type="VEuPathDB" id="FungiDB:VP01_567g5"/>
<gene>
    <name evidence="2" type="ORF">VP01_567g5</name>
</gene>
<dbReference type="CDD" id="cd14688">
    <property type="entry name" value="bZIP_YAP"/>
    <property type="match status" value="1"/>
</dbReference>